<keyword evidence="2" id="KW-0813">Transport</keyword>
<evidence type="ECO:0000256" key="9">
    <source>
        <dbReference type="ARBA" id="ARBA00023002"/>
    </source>
</evidence>
<evidence type="ECO:0000313" key="15">
    <source>
        <dbReference type="EMBL" id="EKV30433.1"/>
    </source>
</evidence>
<dbReference type="FunFam" id="1.10.760.10:FF:000004">
    <property type="entry name" value="Cytochrome c peroxidase"/>
    <property type="match status" value="1"/>
</dbReference>
<dbReference type="EMBL" id="ANHY01000008">
    <property type="protein sequence ID" value="EKV30433.1"/>
    <property type="molecule type" value="Genomic_DNA"/>
</dbReference>
<comment type="PTM">
    <text evidence="11">Binds 2 heme groups per subunit.</text>
</comment>
<evidence type="ECO:0000256" key="7">
    <source>
        <dbReference type="ARBA" id="ARBA00022764"/>
    </source>
</evidence>
<dbReference type="GO" id="GO:0020037">
    <property type="term" value="F:heme binding"/>
    <property type="evidence" value="ECO:0007669"/>
    <property type="project" value="InterPro"/>
</dbReference>
<evidence type="ECO:0000256" key="4">
    <source>
        <dbReference type="ARBA" id="ARBA00022617"/>
    </source>
</evidence>
<evidence type="ECO:0000256" key="12">
    <source>
        <dbReference type="PIRSR" id="PIRSR000294-2"/>
    </source>
</evidence>
<feature type="binding site" description="covalent" evidence="11">
    <location>
        <position position="81"/>
    </location>
    <ligand>
        <name>heme c</name>
        <dbReference type="ChEBI" id="CHEBI:61717"/>
        <label>1</label>
    </ligand>
</feature>
<evidence type="ECO:0000256" key="13">
    <source>
        <dbReference type="SAM" id="SignalP"/>
    </source>
</evidence>
<proteinExistence type="predicted"/>
<gene>
    <name evidence="15" type="ORF">C882_4392</name>
</gene>
<feature type="binding site" description="axial binding residue" evidence="12">
    <location>
        <position position="305"/>
    </location>
    <ligand>
        <name>heme c</name>
        <dbReference type="ChEBI" id="CHEBI:61717"/>
        <label>2</label>
    </ligand>
    <ligandPart>
        <name>Fe</name>
        <dbReference type="ChEBI" id="CHEBI:18248"/>
    </ligandPart>
</feature>
<evidence type="ECO:0000313" key="16">
    <source>
        <dbReference type="Proteomes" id="UP000009881"/>
    </source>
</evidence>
<comment type="cofactor">
    <cofactor evidence="11">
        <name>heme</name>
        <dbReference type="ChEBI" id="CHEBI:30413"/>
    </cofactor>
    <text evidence="11">Binds 2 heme groups.</text>
</comment>
<dbReference type="InterPro" id="IPR036909">
    <property type="entry name" value="Cyt_c-like_dom_sf"/>
</dbReference>
<dbReference type="GO" id="GO:0046872">
    <property type="term" value="F:metal ion binding"/>
    <property type="evidence" value="ECO:0007669"/>
    <property type="project" value="UniProtKB-KW"/>
</dbReference>
<keyword evidence="4 11" id="KW-0349">Heme</keyword>
<evidence type="ECO:0000256" key="2">
    <source>
        <dbReference type="ARBA" id="ARBA00022448"/>
    </source>
</evidence>
<dbReference type="SUPFAM" id="SSF46626">
    <property type="entry name" value="Cytochrome c"/>
    <property type="match status" value="2"/>
</dbReference>
<dbReference type="InterPro" id="IPR009056">
    <property type="entry name" value="Cyt_c-like_dom"/>
</dbReference>
<feature type="domain" description="Cytochrome c" evidence="14">
    <location>
        <begin position="213"/>
        <end position="330"/>
    </location>
</feature>
<keyword evidence="5 12" id="KW-0479">Metal-binding</keyword>
<keyword evidence="7" id="KW-0574">Periplasm</keyword>
<dbReference type="PROSITE" id="PS51007">
    <property type="entry name" value="CYTC"/>
    <property type="match status" value="2"/>
</dbReference>
<keyword evidence="10 12" id="KW-0408">Iron</keyword>
<sequence>MFKTSMLAAAAALPLLAVATTGAQAQEIDDKALMEQANGLFEPIPRTIPAVRDNAVTGEKIDLGRMLFHDPRLSASQVLSCNTCHNLAMGGDDNLETSIGHGWQAGPRNSPTVYNAVLNAAQFWDGRAADLKEQAKGPIQAGVEMNNKPNVVVETLKSMPEYVAHFERAFPNIDDPVTFDNVARAIEAFEATLITPASPFDQYIEGNPNALTEQEKRGLQTFIDTGCASCHAGVNLGGQDYYPFGVVEKPGADVLPPDDKGRFAVTQTATDEYVFRAVPLRNVALTAPYFHSGQVWDLRQAVAIMGVSQLGAELTDAQVDDIVAFLEATTGEFPEVEVPQLPDRTAETPFPVTMTAE</sequence>
<dbReference type="GO" id="GO:0004130">
    <property type="term" value="F:cytochrome-c peroxidase activity"/>
    <property type="evidence" value="ECO:0007669"/>
    <property type="project" value="TreeGrafter"/>
</dbReference>
<feature type="binding site" description="axial binding residue" evidence="12">
    <location>
        <position position="85"/>
    </location>
    <ligand>
        <name>heme c</name>
        <dbReference type="ChEBI" id="CHEBI:61717"/>
        <label>1</label>
    </ligand>
    <ligandPart>
        <name>Fe</name>
        <dbReference type="ChEBI" id="CHEBI:18248"/>
    </ligandPart>
</feature>
<comment type="caution">
    <text evidence="15">The sequence shown here is derived from an EMBL/GenBank/DDBJ whole genome shotgun (WGS) entry which is preliminary data.</text>
</comment>
<dbReference type="eggNOG" id="COG1858">
    <property type="taxonomic scope" value="Bacteria"/>
</dbReference>
<keyword evidence="9" id="KW-0560">Oxidoreductase</keyword>
<keyword evidence="6 13" id="KW-0732">Signal</keyword>
<dbReference type="Gene3D" id="1.10.760.10">
    <property type="entry name" value="Cytochrome c-like domain"/>
    <property type="match status" value="2"/>
</dbReference>
<dbReference type="Pfam" id="PF00034">
    <property type="entry name" value="Cytochrom_C"/>
    <property type="match status" value="1"/>
</dbReference>
<accession>K9HJ66</accession>
<evidence type="ECO:0000256" key="3">
    <source>
        <dbReference type="ARBA" id="ARBA00022559"/>
    </source>
</evidence>
<feature type="binding site" description="axial binding residue" evidence="12">
    <location>
        <position position="101"/>
    </location>
    <ligand>
        <name>heme c</name>
        <dbReference type="ChEBI" id="CHEBI:61717"/>
        <label>1</label>
    </ligand>
    <ligandPart>
        <name>Fe</name>
        <dbReference type="ChEBI" id="CHEBI:18248"/>
    </ligandPart>
</feature>
<evidence type="ECO:0000256" key="11">
    <source>
        <dbReference type="PIRSR" id="PIRSR000294-1"/>
    </source>
</evidence>
<evidence type="ECO:0000256" key="10">
    <source>
        <dbReference type="ARBA" id="ARBA00023004"/>
    </source>
</evidence>
<feature type="binding site" description="axial binding residue" evidence="12">
    <location>
        <position position="231"/>
    </location>
    <ligand>
        <name>heme c</name>
        <dbReference type="ChEBI" id="CHEBI:61717"/>
        <label>2</label>
    </ligand>
    <ligandPart>
        <name>Fe</name>
        <dbReference type="ChEBI" id="CHEBI:18248"/>
    </ligandPart>
</feature>
<dbReference type="OrthoDB" id="9805202at2"/>
<dbReference type="GO" id="GO:0042597">
    <property type="term" value="C:periplasmic space"/>
    <property type="evidence" value="ECO:0007669"/>
    <property type="project" value="UniProtKB-SubCell"/>
</dbReference>
<evidence type="ECO:0000256" key="6">
    <source>
        <dbReference type="ARBA" id="ARBA00022729"/>
    </source>
</evidence>
<keyword evidence="16" id="KW-1185">Reference proteome</keyword>
<name>K9HJ66_9PROT</name>
<dbReference type="PANTHER" id="PTHR30600">
    <property type="entry name" value="CYTOCHROME C PEROXIDASE-RELATED"/>
    <property type="match status" value="1"/>
</dbReference>
<dbReference type="RefSeq" id="WP_009540500.1">
    <property type="nucleotide sequence ID" value="NZ_ANHY01000008.1"/>
</dbReference>
<dbReference type="AlphaFoldDB" id="K9HJ66"/>
<dbReference type="PATRIC" id="fig|1238182.3.peg.2054"/>
<reference evidence="15 16" key="1">
    <citation type="journal article" date="2013" name="Genome Announc.">
        <title>Draft Genome Sequence of an Alphaproteobacterium, Caenispirillum salinarum AK4(T), Isolated from a Solar Saltern.</title>
        <authorList>
            <person name="Khatri I."/>
            <person name="Singh A."/>
            <person name="Korpole S."/>
            <person name="Pinnaka A.K."/>
            <person name="Subramanian S."/>
        </authorList>
    </citation>
    <scope>NUCLEOTIDE SEQUENCE [LARGE SCALE GENOMIC DNA]</scope>
    <source>
        <strain evidence="15 16">AK4</strain>
    </source>
</reference>
<evidence type="ECO:0000256" key="1">
    <source>
        <dbReference type="ARBA" id="ARBA00004418"/>
    </source>
</evidence>
<feature type="binding site" description="covalent" evidence="11">
    <location>
        <position position="230"/>
    </location>
    <ligand>
        <name>heme c</name>
        <dbReference type="ChEBI" id="CHEBI:61717"/>
        <label>2</label>
    </ligand>
</feature>
<feature type="chain" id="PRO_5003930258" evidence="13">
    <location>
        <begin position="26"/>
        <end position="357"/>
    </location>
</feature>
<evidence type="ECO:0000256" key="5">
    <source>
        <dbReference type="ARBA" id="ARBA00022723"/>
    </source>
</evidence>
<dbReference type="GO" id="GO:0009055">
    <property type="term" value="F:electron transfer activity"/>
    <property type="evidence" value="ECO:0007669"/>
    <property type="project" value="InterPro"/>
</dbReference>
<protein>
    <submittedName>
        <fullName evidence="15">Cytochrome c551 peroxidase</fullName>
    </submittedName>
</protein>
<comment type="subcellular location">
    <subcellularLocation>
        <location evidence="1">Periplasm</location>
    </subcellularLocation>
</comment>
<dbReference type="Pfam" id="PF03150">
    <property type="entry name" value="CCP_MauG"/>
    <property type="match status" value="1"/>
</dbReference>
<organism evidence="15 16">
    <name type="scientific">Caenispirillum salinarum AK4</name>
    <dbReference type="NCBI Taxonomy" id="1238182"/>
    <lineage>
        <taxon>Bacteria</taxon>
        <taxon>Pseudomonadati</taxon>
        <taxon>Pseudomonadota</taxon>
        <taxon>Alphaproteobacteria</taxon>
        <taxon>Rhodospirillales</taxon>
        <taxon>Novispirillaceae</taxon>
        <taxon>Caenispirillum</taxon>
    </lineage>
</organism>
<dbReference type="PANTHER" id="PTHR30600:SF7">
    <property type="entry name" value="CYTOCHROME C PEROXIDASE-RELATED"/>
    <property type="match status" value="1"/>
</dbReference>
<keyword evidence="3 15" id="KW-0575">Peroxidase</keyword>
<feature type="domain" description="Cytochrome c" evidence="14">
    <location>
        <begin position="59"/>
        <end position="167"/>
    </location>
</feature>
<feature type="binding site" description="covalent" evidence="11">
    <location>
        <position position="84"/>
    </location>
    <ligand>
        <name>heme c</name>
        <dbReference type="ChEBI" id="CHEBI:61717"/>
        <label>1</label>
    </ligand>
</feature>
<evidence type="ECO:0000256" key="8">
    <source>
        <dbReference type="ARBA" id="ARBA00022982"/>
    </source>
</evidence>
<feature type="binding site" description="covalent" evidence="11">
    <location>
        <position position="227"/>
    </location>
    <ligand>
        <name>heme c</name>
        <dbReference type="ChEBI" id="CHEBI:61717"/>
        <label>2</label>
    </ligand>
</feature>
<dbReference type="PIRSF" id="PIRSF000294">
    <property type="entry name" value="Cytochrome-c_peroxidase"/>
    <property type="match status" value="1"/>
</dbReference>
<dbReference type="InterPro" id="IPR026259">
    <property type="entry name" value="MauG/Cytc_peroxidase"/>
</dbReference>
<evidence type="ECO:0000259" key="14">
    <source>
        <dbReference type="PROSITE" id="PS51007"/>
    </source>
</evidence>
<dbReference type="Proteomes" id="UP000009881">
    <property type="component" value="Unassembled WGS sequence"/>
</dbReference>
<dbReference type="STRING" id="1238182.C882_4392"/>
<keyword evidence="8" id="KW-0249">Electron transport</keyword>
<dbReference type="InterPro" id="IPR051395">
    <property type="entry name" value="Cytochrome_c_Peroxidase/MauG"/>
</dbReference>
<feature type="signal peptide" evidence="13">
    <location>
        <begin position="1"/>
        <end position="25"/>
    </location>
</feature>
<dbReference type="InterPro" id="IPR004852">
    <property type="entry name" value="Di-haem_cyt_c_peroxidsae"/>
</dbReference>